<gene>
    <name evidence="13" type="ORF">H131_15293</name>
</gene>
<evidence type="ECO:0000256" key="9">
    <source>
        <dbReference type="ARBA" id="ARBA00050776"/>
    </source>
</evidence>
<evidence type="ECO:0000256" key="3">
    <source>
        <dbReference type="ARBA" id="ARBA00012239"/>
    </source>
</evidence>
<dbReference type="PATRIC" id="fig|1285586.5.peg.3129"/>
<evidence type="ECO:0000256" key="11">
    <source>
        <dbReference type="SAM" id="MobiDB-lite"/>
    </source>
</evidence>
<dbReference type="InterPro" id="IPR015422">
    <property type="entry name" value="PyrdxlP-dep_Trfase_small"/>
</dbReference>
<evidence type="ECO:0000256" key="7">
    <source>
        <dbReference type="ARBA" id="ARBA00023004"/>
    </source>
</evidence>
<dbReference type="InterPro" id="IPR000192">
    <property type="entry name" value="Aminotrans_V_dom"/>
</dbReference>
<comment type="cofactor">
    <cofactor evidence="1 10">
        <name>pyridoxal 5'-phosphate</name>
        <dbReference type="ChEBI" id="CHEBI:597326"/>
    </cofactor>
</comment>
<dbReference type="PROSITE" id="PS00595">
    <property type="entry name" value="AA_TRANSFER_CLASS_5"/>
    <property type="match status" value="1"/>
</dbReference>
<dbReference type="Gene3D" id="1.10.260.50">
    <property type="match status" value="1"/>
</dbReference>
<evidence type="ECO:0000256" key="2">
    <source>
        <dbReference type="ARBA" id="ARBA00006490"/>
    </source>
</evidence>
<comment type="catalytic activity">
    <reaction evidence="9">
        <text>(sulfur carrier)-H + L-cysteine = (sulfur carrier)-SH + L-alanine</text>
        <dbReference type="Rhea" id="RHEA:43892"/>
        <dbReference type="Rhea" id="RHEA-COMP:14737"/>
        <dbReference type="Rhea" id="RHEA-COMP:14739"/>
        <dbReference type="ChEBI" id="CHEBI:29917"/>
        <dbReference type="ChEBI" id="CHEBI:35235"/>
        <dbReference type="ChEBI" id="CHEBI:57972"/>
        <dbReference type="ChEBI" id="CHEBI:64428"/>
        <dbReference type="EC" id="2.8.1.7"/>
    </reaction>
</comment>
<feature type="domain" description="Aminotransferase class V" evidence="12">
    <location>
        <begin position="4"/>
        <end position="340"/>
    </location>
</feature>
<proteinExistence type="inferred from homology"/>
<dbReference type="InterPro" id="IPR020578">
    <property type="entry name" value="Aminotrans_V_PyrdxlP_BS"/>
</dbReference>
<dbReference type="PANTHER" id="PTHR11601">
    <property type="entry name" value="CYSTEINE DESULFURYLASE FAMILY MEMBER"/>
    <property type="match status" value="1"/>
</dbReference>
<dbReference type="Proteomes" id="UP000013911">
    <property type="component" value="Unassembled WGS sequence"/>
</dbReference>
<evidence type="ECO:0000256" key="1">
    <source>
        <dbReference type="ARBA" id="ARBA00001933"/>
    </source>
</evidence>
<evidence type="ECO:0000256" key="6">
    <source>
        <dbReference type="ARBA" id="ARBA00022898"/>
    </source>
</evidence>
<dbReference type="AlphaFoldDB" id="R7ZBE3"/>
<name>R7ZBE3_LYSSH</name>
<dbReference type="GO" id="GO:0051536">
    <property type="term" value="F:iron-sulfur cluster binding"/>
    <property type="evidence" value="ECO:0007669"/>
    <property type="project" value="UniProtKB-KW"/>
</dbReference>
<dbReference type="InterPro" id="IPR015421">
    <property type="entry name" value="PyrdxlP-dep_Trfase_major"/>
</dbReference>
<comment type="caution">
    <text evidence="13">The sequence shown here is derived from an EMBL/GenBank/DDBJ whole genome shotgun (WGS) entry which is preliminary data.</text>
</comment>
<dbReference type="eggNOG" id="COG1104">
    <property type="taxonomic scope" value="Bacteria"/>
</dbReference>
<dbReference type="InterPro" id="IPR016454">
    <property type="entry name" value="Cysteine_dSase"/>
</dbReference>
<evidence type="ECO:0000313" key="14">
    <source>
        <dbReference type="Proteomes" id="UP000013911"/>
    </source>
</evidence>
<accession>R7ZBE3</accession>
<sequence>MRAVYGNASSIHGAGRESRKQLDDAREVLAQSIGAKSGEIILTSGGTEADNTAILGTAYARATEGKHIITTQIEHHAVLHTCEKLEREGFDVTYLPVDTEGRVSVEAVQRALREETILVTIMYGNNEVGTIQPIAEIGELLRNHQATFHTDAVQAYGLETFDVTELQVDLLSVSAHKMNGPKGIGFLYHKTGTPLASYILGGSQEKKRRAGTENVPAVLAFAAAVQSASELRSDKRALYNHFKQIMLDVFTQGKLSFHVNGDTKDVLPHVLNISFTGMEVESFLVNLDMAGICASSGSACTAGSIEPSHVLVAMFGQGAEELRNSIRFSFGEGLTEDDVRQAAEKTATIVRRLAN</sequence>
<comment type="similarity">
    <text evidence="2">Belongs to the class-V pyridoxal-phosphate-dependent aminotransferase family. NifS/IscS subfamily.</text>
</comment>
<evidence type="ECO:0000256" key="8">
    <source>
        <dbReference type="ARBA" id="ARBA00023014"/>
    </source>
</evidence>
<reference evidence="13 14" key="1">
    <citation type="submission" date="2013-04" db="EMBL/GenBank/DDBJ databases">
        <title>Draft genome of the heavy metal tolerant bacterium Lysinibacillus sphaericus strain OT4b.31.</title>
        <authorList>
            <person name="Pena-Montenegro T.D."/>
            <person name="Dussan J."/>
        </authorList>
    </citation>
    <scope>NUCLEOTIDE SEQUENCE [LARGE SCALE GENOMIC DNA]</scope>
    <source>
        <strain evidence="13 14">OT4b.31</strain>
    </source>
</reference>
<dbReference type="EMBL" id="AQPX01000022">
    <property type="protein sequence ID" value="EON71344.1"/>
    <property type="molecule type" value="Genomic_DNA"/>
</dbReference>
<evidence type="ECO:0000256" key="10">
    <source>
        <dbReference type="RuleBase" id="RU004504"/>
    </source>
</evidence>
<evidence type="ECO:0000256" key="5">
    <source>
        <dbReference type="ARBA" id="ARBA00022723"/>
    </source>
</evidence>
<protein>
    <recommendedName>
        <fullName evidence="3">cysteine desulfurase</fullName>
        <ecNumber evidence="3">2.8.1.7</ecNumber>
    </recommendedName>
</protein>
<keyword evidence="5" id="KW-0479">Metal-binding</keyword>
<dbReference type="SUPFAM" id="SSF53383">
    <property type="entry name" value="PLP-dependent transferases"/>
    <property type="match status" value="1"/>
</dbReference>
<keyword evidence="4" id="KW-0808">Transferase</keyword>
<organism evidence="13 14">
    <name type="scientific">Lysinibacillus sphaericus OT4b.31</name>
    <dbReference type="NCBI Taxonomy" id="1285586"/>
    <lineage>
        <taxon>Bacteria</taxon>
        <taxon>Bacillati</taxon>
        <taxon>Bacillota</taxon>
        <taxon>Bacilli</taxon>
        <taxon>Bacillales</taxon>
        <taxon>Bacillaceae</taxon>
        <taxon>Lysinibacillus</taxon>
    </lineage>
</organism>
<evidence type="ECO:0000256" key="4">
    <source>
        <dbReference type="ARBA" id="ARBA00022679"/>
    </source>
</evidence>
<dbReference type="FunFam" id="3.40.640.10:FF:000084">
    <property type="entry name" value="IscS-like cysteine desulfurase"/>
    <property type="match status" value="1"/>
</dbReference>
<dbReference type="PANTHER" id="PTHR11601:SF34">
    <property type="entry name" value="CYSTEINE DESULFURASE"/>
    <property type="match status" value="1"/>
</dbReference>
<dbReference type="GO" id="GO:0046872">
    <property type="term" value="F:metal ion binding"/>
    <property type="evidence" value="ECO:0007669"/>
    <property type="project" value="UniProtKB-KW"/>
</dbReference>
<evidence type="ECO:0000259" key="12">
    <source>
        <dbReference type="Pfam" id="PF00266"/>
    </source>
</evidence>
<evidence type="ECO:0000313" key="13">
    <source>
        <dbReference type="EMBL" id="EON71344.1"/>
    </source>
</evidence>
<dbReference type="HOGENOM" id="CLU_003433_0_0_9"/>
<dbReference type="Gene3D" id="3.90.1150.10">
    <property type="entry name" value="Aspartate Aminotransferase, domain 1"/>
    <property type="match status" value="1"/>
</dbReference>
<dbReference type="GO" id="GO:0031071">
    <property type="term" value="F:cysteine desulfurase activity"/>
    <property type="evidence" value="ECO:0007669"/>
    <property type="project" value="UniProtKB-EC"/>
</dbReference>
<dbReference type="Gene3D" id="3.40.640.10">
    <property type="entry name" value="Type I PLP-dependent aspartate aminotransferase-like (Major domain)"/>
    <property type="match status" value="1"/>
</dbReference>
<keyword evidence="7" id="KW-0408">Iron</keyword>
<dbReference type="PIRSF" id="PIRSF005572">
    <property type="entry name" value="NifS"/>
    <property type="match status" value="1"/>
</dbReference>
<dbReference type="Pfam" id="PF00266">
    <property type="entry name" value="Aminotran_5"/>
    <property type="match status" value="1"/>
</dbReference>
<keyword evidence="8" id="KW-0411">Iron-sulfur</keyword>
<keyword evidence="6" id="KW-0663">Pyridoxal phosphate</keyword>
<dbReference type="InterPro" id="IPR015424">
    <property type="entry name" value="PyrdxlP-dep_Trfase"/>
</dbReference>
<dbReference type="EC" id="2.8.1.7" evidence="3"/>
<feature type="region of interest" description="Disordered" evidence="11">
    <location>
        <begin position="1"/>
        <end position="20"/>
    </location>
</feature>